<keyword evidence="3" id="KW-0328">Glycosyltransferase</keyword>
<dbReference type="CDD" id="cd03784">
    <property type="entry name" value="GT1_Gtf-like"/>
    <property type="match status" value="1"/>
</dbReference>
<dbReference type="PANTHER" id="PTHR11926:SF1560">
    <property type="entry name" value="UDP-GLYCOSYLTRANSFERASE 74E1-RELATED"/>
    <property type="match status" value="1"/>
</dbReference>
<dbReference type="InterPro" id="IPR002213">
    <property type="entry name" value="UDP_glucos_trans"/>
</dbReference>
<comment type="similarity">
    <text evidence="1 3">Belongs to the UDP-glycosyltransferase family.</text>
</comment>
<feature type="domain" description="Glycosyltransferase N-terminal" evidence="5">
    <location>
        <begin position="4"/>
        <end position="43"/>
    </location>
</feature>
<reference evidence="6 7" key="1">
    <citation type="submission" date="2018-04" db="EMBL/GenBank/DDBJ databases">
        <authorList>
            <person name="Vogel A."/>
        </authorList>
    </citation>
    <scope>NUCLEOTIDE SEQUENCE [LARGE SCALE GENOMIC DNA]</scope>
</reference>
<proteinExistence type="inferred from homology"/>
<organism evidence="6 7">
    <name type="scientific">Cuscuta campestris</name>
    <dbReference type="NCBI Taxonomy" id="132261"/>
    <lineage>
        <taxon>Eukaryota</taxon>
        <taxon>Viridiplantae</taxon>
        <taxon>Streptophyta</taxon>
        <taxon>Embryophyta</taxon>
        <taxon>Tracheophyta</taxon>
        <taxon>Spermatophyta</taxon>
        <taxon>Magnoliopsida</taxon>
        <taxon>eudicotyledons</taxon>
        <taxon>Gunneridae</taxon>
        <taxon>Pentapetalae</taxon>
        <taxon>asterids</taxon>
        <taxon>lamiids</taxon>
        <taxon>Solanales</taxon>
        <taxon>Convolvulaceae</taxon>
        <taxon>Cuscuteae</taxon>
        <taxon>Cuscuta</taxon>
        <taxon>Cuscuta subgen. Grammica</taxon>
        <taxon>Cuscuta sect. Cleistogrammica</taxon>
    </lineage>
</organism>
<dbReference type="OrthoDB" id="5835829at2759"/>
<dbReference type="Pfam" id="PF00201">
    <property type="entry name" value="UDPGT"/>
    <property type="match status" value="1"/>
</dbReference>
<dbReference type="EC" id="2.4.1.-" evidence="4"/>
<dbReference type="Proteomes" id="UP000595140">
    <property type="component" value="Unassembled WGS sequence"/>
</dbReference>
<sequence>MASTVHVLVIPFPIQGHLTPLVQFSKRLASRGVGATIVAPASITSCLQTNSSLIRIESIADAAGPPDGVDAISGWIMDLLSKNLADIASRAAGPGCVLAAVVYDSIMPWVAEIARRLGLRAAAFNSQSCAVFSIYHHADLGSLELAAPVEGSALSLPSMTPLGLGDLPSFLGDKNSYSSLLKLVLGRNLNSHQADWLLFNTFHELEKELLEWMAAQFPAKVIAVGPLLPSMYLDRRMIDDDSYGLSLFKPDSNNCMKWLDAQEPGSVVYVSFGSLANLNDHQMTEIALGLVQSKCKYLWVIRSSEQSKLPIHLLPDNSDAGMITSWCPQLDVLSHQAIGCFITHCGWKSTLEALSLGVPVVVMPQWTDQPTNAKYLVDVWNIGVHVTAGENGMVTREEVERCLVEVMKGNKGTLLKENAAKWRQLAKEAVDIGGSSYNNIEEFVSAISIQK</sequence>
<dbReference type="PROSITE" id="PS00375">
    <property type="entry name" value="UDPGT"/>
    <property type="match status" value="1"/>
</dbReference>
<dbReference type="Gene3D" id="3.40.50.2000">
    <property type="entry name" value="Glycogen Phosphorylase B"/>
    <property type="match status" value="2"/>
</dbReference>
<dbReference type="InterPro" id="IPR058980">
    <property type="entry name" value="Glyco_transf_N"/>
</dbReference>
<dbReference type="Pfam" id="PF26168">
    <property type="entry name" value="Glyco_transf_N"/>
    <property type="match status" value="1"/>
</dbReference>
<dbReference type="AlphaFoldDB" id="A0A484KPQ5"/>
<evidence type="ECO:0000256" key="2">
    <source>
        <dbReference type="ARBA" id="ARBA00022679"/>
    </source>
</evidence>
<evidence type="ECO:0000256" key="3">
    <source>
        <dbReference type="RuleBase" id="RU003718"/>
    </source>
</evidence>
<gene>
    <name evidence="6" type="ORF">CCAM_LOCUS9747</name>
</gene>
<accession>A0A484KPQ5</accession>
<dbReference type="GO" id="GO:0080044">
    <property type="term" value="F:quercetin 7-O-glucosyltransferase activity"/>
    <property type="evidence" value="ECO:0007669"/>
    <property type="project" value="TreeGrafter"/>
</dbReference>
<dbReference type="InterPro" id="IPR035595">
    <property type="entry name" value="UDP_glycos_trans_CS"/>
</dbReference>
<dbReference type="GO" id="GO:0080043">
    <property type="term" value="F:quercetin 3-O-glucosyltransferase activity"/>
    <property type="evidence" value="ECO:0007669"/>
    <property type="project" value="TreeGrafter"/>
</dbReference>
<dbReference type="EMBL" id="OOIL02000669">
    <property type="protein sequence ID" value="VFQ67971.1"/>
    <property type="molecule type" value="Genomic_DNA"/>
</dbReference>
<evidence type="ECO:0000256" key="1">
    <source>
        <dbReference type="ARBA" id="ARBA00009995"/>
    </source>
</evidence>
<keyword evidence="7" id="KW-1185">Reference proteome</keyword>
<keyword evidence="2 3" id="KW-0808">Transferase</keyword>
<dbReference type="SUPFAM" id="SSF53756">
    <property type="entry name" value="UDP-Glycosyltransferase/glycogen phosphorylase"/>
    <property type="match status" value="1"/>
</dbReference>
<protein>
    <recommendedName>
        <fullName evidence="4">Glycosyltransferase</fullName>
        <ecNumber evidence="4">2.4.1.-</ecNumber>
    </recommendedName>
</protein>
<evidence type="ECO:0000313" key="7">
    <source>
        <dbReference type="Proteomes" id="UP000595140"/>
    </source>
</evidence>
<evidence type="ECO:0000259" key="5">
    <source>
        <dbReference type="Pfam" id="PF26168"/>
    </source>
</evidence>
<dbReference type="FunFam" id="3.40.50.2000:FF:000019">
    <property type="entry name" value="Glycosyltransferase"/>
    <property type="match status" value="1"/>
</dbReference>
<evidence type="ECO:0000256" key="4">
    <source>
        <dbReference type="RuleBase" id="RU362057"/>
    </source>
</evidence>
<name>A0A484KPQ5_9ASTE</name>
<evidence type="ECO:0000313" key="6">
    <source>
        <dbReference type="EMBL" id="VFQ67971.1"/>
    </source>
</evidence>
<dbReference type="PANTHER" id="PTHR11926">
    <property type="entry name" value="GLUCOSYL/GLUCURONOSYL TRANSFERASES"/>
    <property type="match status" value="1"/>
</dbReference>